<dbReference type="GO" id="GO:0003677">
    <property type="term" value="F:DNA binding"/>
    <property type="evidence" value="ECO:0007669"/>
    <property type="project" value="InterPro"/>
</dbReference>
<dbReference type="Proteomes" id="UP000095597">
    <property type="component" value="Unassembled WGS sequence"/>
</dbReference>
<dbReference type="EMBL" id="WWSH01000003">
    <property type="protein sequence ID" value="MZK09704.1"/>
    <property type="molecule type" value="Genomic_DNA"/>
</dbReference>
<evidence type="ECO:0000313" key="4">
    <source>
        <dbReference type="Proteomes" id="UP000095597"/>
    </source>
</evidence>
<reference evidence="2 4" key="1">
    <citation type="submission" date="2015-09" db="EMBL/GenBank/DDBJ databases">
        <authorList>
            <consortium name="Pathogen Informatics"/>
        </authorList>
    </citation>
    <scope>NUCLEOTIDE SEQUENCE [LARGE SCALE GENOMIC DNA]</scope>
    <source>
        <strain evidence="2 4">2789STDY5834961</strain>
    </source>
</reference>
<dbReference type="SUPFAM" id="SSF47413">
    <property type="entry name" value="lambda repressor-like DNA-binding domains"/>
    <property type="match status" value="1"/>
</dbReference>
<gene>
    <name evidence="2" type="ORF">ERS852573_02968</name>
    <name evidence="3" type="ORF">GT576_05000</name>
</gene>
<organism evidence="2 4">
    <name type="scientific">Dorea longicatena</name>
    <dbReference type="NCBI Taxonomy" id="88431"/>
    <lineage>
        <taxon>Bacteria</taxon>
        <taxon>Bacillati</taxon>
        <taxon>Bacillota</taxon>
        <taxon>Clostridia</taxon>
        <taxon>Lachnospirales</taxon>
        <taxon>Lachnospiraceae</taxon>
        <taxon>Dorea</taxon>
    </lineage>
</organism>
<dbReference type="AlphaFoldDB" id="A0A173VG88"/>
<accession>A0A173VG88</accession>
<dbReference type="RefSeq" id="WP_055215368.1">
    <property type="nucleotide sequence ID" value="NZ_CYXO01000028.1"/>
</dbReference>
<dbReference type="InterPro" id="IPR001387">
    <property type="entry name" value="Cro/C1-type_HTH"/>
</dbReference>
<dbReference type="Pfam" id="PF01381">
    <property type="entry name" value="HTH_3"/>
    <property type="match status" value="1"/>
</dbReference>
<dbReference type="PROSITE" id="PS50943">
    <property type="entry name" value="HTH_CROC1"/>
    <property type="match status" value="1"/>
</dbReference>
<dbReference type="OrthoDB" id="1653613at2"/>
<feature type="domain" description="HTH cro/C1-type" evidence="1">
    <location>
        <begin position="7"/>
        <end position="59"/>
    </location>
</feature>
<dbReference type="Proteomes" id="UP000449249">
    <property type="component" value="Unassembled WGS sequence"/>
</dbReference>
<evidence type="ECO:0000313" key="3">
    <source>
        <dbReference type="EMBL" id="MZK09704.1"/>
    </source>
</evidence>
<dbReference type="CDD" id="cd00093">
    <property type="entry name" value="HTH_XRE"/>
    <property type="match status" value="1"/>
</dbReference>
<dbReference type="EMBL" id="CYXO01000028">
    <property type="protein sequence ID" value="CUN26181.1"/>
    <property type="molecule type" value="Genomic_DNA"/>
</dbReference>
<sequence>MYERYVELRNQKGVSDYRVAKDTGIPKSTFSDWKSGRSKPKIAKLKILAGYFDVAVDELISATDETGSKEGRE</sequence>
<evidence type="ECO:0000259" key="1">
    <source>
        <dbReference type="PROSITE" id="PS50943"/>
    </source>
</evidence>
<protein>
    <submittedName>
        <fullName evidence="2 3">Helix-turn-helix domain</fullName>
    </submittedName>
</protein>
<dbReference type="SMART" id="SM00530">
    <property type="entry name" value="HTH_XRE"/>
    <property type="match status" value="1"/>
</dbReference>
<dbReference type="InterPro" id="IPR010982">
    <property type="entry name" value="Lambda_DNA-bd_dom_sf"/>
</dbReference>
<evidence type="ECO:0000313" key="2">
    <source>
        <dbReference type="EMBL" id="CUN26181.1"/>
    </source>
</evidence>
<reference evidence="3 5" key="2">
    <citation type="journal article" date="2019" name="Nat. Med.">
        <title>A library of human gut bacterial isolates paired with longitudinal multiomics data enables mechanistic microbiome research.</title>
        <authorList>
            <person name="Poyet M."/>
            <person name="Groussin M."/>
            <person name="Gibbons S.M."/>
            <person name="Avila-Pacheco J."/>
            <person name="Jiang X."/>
            <person name="Kearney S.M."/>
            <person name="Perrotta A.R."/>
            <person name="Berdy B."/>
            <person name="Zhao S."/>
            <person name="Lieberman T.D."/>
            <person name="Swanson P.K."/>
            <person name="Smith M."/>
            <person name="Roesemann S."/>
            <person name="Alexander J.E."/>
            <person name="Rich S.A."/>
            <person name="Livny J."/>
            <person name="Vlamakis H."/>
            <person name="Clish C."/>
            <person name="Bullock K."/>
            <person name="Deik A."/>
            <person name="Scott J."/>
            <person name="Pierce K.A."/>
            <person name="Xavier R.J."/>
            <person name="Alm E.J."/>
        </authorList>
    </citation>
    <scope>NUCLEOTIDE SEQUENCE [LARGE SCALE GENOMIC DNA]</scope>
    <source>
        <strain evidence="3 5">BIOML-A1</strain>
    </source>
</reference>
<proteinExistence type="predicted"/>
<dbReference type="Gene3D" id="1.10.260.40">
    <property type="entry name" value="lambda repressor-like DNA-binding domains"/>
    <property type="match status" value="1"/>
</dbReference>
<name>A0A173VG88_9FIRM</name>
<evidence type="ECO:0000313" key="5">
    <source>
        <dbReference type="Proteomes" id="UP000449249"/>
    </source>
</evidence>